<dbReference type="Gene3D" id="3.40.190.10">
    <property type="entry name" value="Periplasmic binding protein-like II"/>
    <property type="match status" value="2"/>
</dbReference>
<gene>
    <name evidence="2" type="primary">hisG</name>
    <name evidence="2" type="ORF">GXX48_02730</name>
</gene>
<dbReference type="GO" id="GO:0000105">
    <property type="term" value="P:L-histidine biosynthetic process"/>
    <property type="evidence" value="ECO:0007669"/>
    <property type="project" value="InterPro"/>
</dbReference>
<comment type="caution">
    <text evidence="2">The sequence shown here is derived from an EMBL/GenBank/DDBJ whole genome shotgun (WGS) entry which is preliminary data.</text>
</comment>
<dbReference type="Pfam" id="PF01634">
    <property type="entry name" value="HisG"/>
    <property type="match status" value="1"/>
</dbReference>
<accession>A0A7V6P8S8</accession>
<dbReference type="GO" id="GO:0005737">
    <property type="term" value="C:cytoplasm"/>
    <property type="evidence" value="ECO:0007669"/>
    <property type="project" value="InterPro"/>
</dbReference>
<dbReference type="SUPFAM" id="SSF53850">
    <property type="entry name" value="Periplasmic binding protein-like II"/>
    <property type="match status" value="1"/>
</dbReference>
<dbReference type="EC" id="2.4.2.17" evidence="2"/>
<feature type="domain" description="ATP phosphoribosyltransferase catalytic" evidence="1">
    <location>
        <begin position="1"/>
        <end position="49"/>
    </location>
</feature>
<protein>
    <submittedName>
        <fullName evidence="2">ATP phosphoribosyltransferase</fullName>
        <ecNumber evidence="2">2.4.2.17</ecNumber>
    </submittedName>
</protein>
<feature type="non-terminal residue" evidence="2">
    <location>
        <position position="1"/>
    </location>
</feature>
<organism evidence="2 3">
    <name type="scientific">Brucella intermedia</name>
    <dbReference type="NCBI Taxonomy" id="94625"/>
    <lineage>
        <taxon>Bacteria</taxon>
        <taxon>Pseudomonadati</taxon>
        <taxon>Pseudomonadota</taxon>
        <taxon>Alphaproteobacteria</taxon>
        <taxon>Hyphomicrobiales</taxon>
        <taxon>Brucellaceae</taxon>
        <taxon>Brucella/Ochrobactrum group</taxon>
        <taxon>Brucella</taxon>
    </lineage>
</organism>
<dbReference type="EMBL" id="DUMN01000089">
    <property type="protein sequence ID" value="HHV66554.1"/>
    <property type="molecule type" value="Genomic_DNA"/>
</dbReference>
<evidence type="ECO:0000313" key="3">
    <source>
        <dbReference type="Proteomes" id="UP000551563"/>
    </source>
</evidence>
<dbReference type="AlphaFoldDB" id="A0A7V6P8S8"/>
<evidence type="ECO:0000313" key="2">
    <source>
        <dbReference type="EMBL" id="HHV66554.1"/>
    </source>
</evidence>
<proteinExistence type="predicted"/>
<evidence type="ECO:0000259" key="1">
    <source>
        <dbReference type="Pfam" id="PF01634"/>
    </source>
</evidence>
<reference evidence="2 3" key="1">
    <citation type="journal article" date="2020" name="Biotechnol. Biofuels">
        <title>New insights from the biogas microbiome by comprehensive genome-resolved metagenomics of nearly 1600 species originating from multiple anaerobic digesters.</title>
        <authorList>
            <person name="Campanaro S."/>
            <person name="Treu L."/>
            <person name="Rodriguez-R L.M."/>
            <person name="Kovalovszki A."/>
            <person name="Ziels R.M."/>
            <person name="Maus I."/>
            <person name="Zhu X."/>
            <person name="Kougias P.G."/>
            <person name="Basile A."/>
            <person name="Luo G."/>
            <person name="Schluter A."/>
            <person name="Konstantinidis K.T."/>
            <person name="Angelidaki I."/>
        </authorList>
    </citation>
    <scope>NUCLEOTIDE SEQUENCE [LARGE SCALE GENOMIC DNA]</scope>
    <source>
        <strain evidence="2">AS04akNAM_66</strain>
    </source>
</reference>
<dbReference type="GO" id="GO:0003879">
    <property type="term" value="F:ATP phosphoribosyltransferase activity"/>
    <property type="evidence" value="ECO:0007669"/>
    <property type="project" value="UniProtKB-EC"/>
</dbReference>
<name>A0A7V6P8S8_9HYPH</name>
<dbReference type="Proteomes" id="UP000551563">
    <property type="component" value="Unassembled WGS sequence"/>
</dbReference>
<keyword evidence="2" id="KW-0808">Transferase</keyword>
<dbReference type="InterPro" id="IPR013820">
    <property type="entry name" value="ATP_PRibTrfase_cat"/>
</dbReference>
<sequence length="54" mass="5943">DITSTGSTLRANRLKVLEDGIILRSQACLVSARRSRENARVMDVATRIRNGLTS</sequence>
<keyword evidence="2" id="KW-0328">Glycosyltransferase</keyword>